<name>A0A222EQB9_9MOLU</name>
<accession>A0A222EQB9</accession>
<sequence>MKKILSILLSFGLLVTSNSLLSNVVSCGDSSFIKELSYNNGKSDRDVISILTDAKILYINSESNKLSISSDNKLDEDYKDSENQGINPFGIDGLVIDGALILPKDYQKNTNPFVKELKEIFDETINLNGLESEKEGSVLNLYVFSIKGNKGDSKFNINVTNLYIENTIDSNKVKTSWTTKELYYKTVSLV</sequence>
<evidence type="ECO:0000313" key="3">
    <source>
        <dbReference type="Proteomes" id="UP000203229"/>
    </source>
</evidence>
<dbReference type="EMBL" id="CP022535">
    <property type="protein sequence ID" value="ASP28423.1"/>
    <property type="molecule type" value="Genomic_DNA"/>
</dbReference>
<proteinExistence type="predicted"/>
<feature type="chain" id="PRO_5012329899" description="Lipoprotein" evidence="1">
    <location>
        <begin position="23"/>
        <end position="190"/>
    </location>
</feature>
<protein>
    <recommendedName>
        <fullName evidence="4">Lipoprotein</fullName>
    </recommendedName>
</protein>
<evidence type="ECO:0000256" key="1">
    <source>
        <dbReference type="SAM" id="SignalP"/>
    </source>
</evidence>
<reference evidence="2 3" key="1">
    <citation type="submission" date="2017-07" db="EMBL/GenBank/DDBJ databases">
        <title>Complete genome sequence of Spiroplasma corruscae EC-1 (DSM 19793).</title>
        <authorList>
            <person name="Tsai Y.-M."/>
            <person name="Lo W.-S."/>
            <person name="Kuo C.-H."/>
        </authorList>
    </citation>
    <scope>NUCLEOTIDE SEQUENCE [LARGE SCALE GENOMIC DNA]</scope>
    <source>
        <strain evidence="2 3">EC-1</strain>
    </source>
</reference>
<gene>
    <name evidence="2" type="ORF">SCORR_v1c06510</name>
</gene>
<organism evidence="2 3">
    <name type="scientific">Spiroplasma corruscae</name>
    <dbReference type="NCBI Taxonomy" id="216934"/>
    <lineage>
        <taxon>Bacteria</taxon>
        <taxon>Bacillati</taxon>
        <taxon>Mycoplasmatota</taxon>
        <taxon>Mollicutes</taxon>
        <taxon>Entomoplasmatales</taxon>
        <taxon>Spiroplasmataceae</taxon>
        <taxon>Spiroplasma</taxon>
    </lineage>
</organism>
<keyword evidence="3" id="KW-1185">Reference proteome</keyword>
<feature type="signal peptide" evidence="1">
    <location>
        <begin position="1"/>
        <end position="22"/>
    </location>
</feature>
<dbReference type="Proteomes" id="UP000203229">
    <property type="component" value="Chromosome"/>
</dbReference>
<evidence type="ECO:0008006" key="4">
    <source>
        <dbReference type="Google" id="ProtNLM"/>
    </source>
</evidence>
<dbReference type="AlphaFoldDB" id="A0A222EQB9"/>
<dbReference type="RefSeq" id="WP_094049137.1">
    <property type="nucleotide sequence ID" value="NZ_CP022535.1"/>
</dbReference>
<keyword evidence="1" id="KW-0732">Signal</keyword>
<dbReference type="KEGG" id="scou:SCORR_v1c06510"/>
<evidence type="ECO:0000313" key="2">
    <source>
        <dbReference type="EMBL" id="ASP28423.1"/>
    </source>
</evidence>
<dbReference type="OrthoDB" id="391287at2"/>